<dbReference type="Pfam" id="PF22486">
    <property type="entry name" value="MATH_2"/>
    <property type="match status" value="1"/>
</dbReference>
<protein>
    <submittedName>
        <fullName evidence="1">Uncharacterized protein</fullName>
    </submittedName>
</protein>
<reference evidence="1" key="1">
    <citation type="submission" date="2015-06" db="UniProtKB">
        <authorList>
            <consortium name="EnsemblPlants"/>
        </authorList>
    </citation>
    <scope>IDENTIFICATION</scope>
</reference>
<dbReference type="InterPro" id="IPR008974">
    <property type="entry name" value="TRAF-like"/>
</dbReference>
<dbReference type="PANTHER" id="PTHR26379">
    <property type="entry name" value="BTB/POZ AND MATH DOMAIN-CONTAINING PROTEIN 1"/>
    <property type="match status" value="1"/>
</dbReference>
<dbReference type="AlphaFoldDB" id="N1QTY8"/>
<sequence>MAASKRPTERRASRCTPVTARATLVFDIVGYSLHKGMGIGKFIRSTTVSVGGYEWCIRYYPDGADTHANSQGHVSVYLELLSKGAKAAEEADVAFEVEASPCISNGPTKIISGLIMCLFFTFT</sequence>
<dbReference type="InterPro" id="IPR045005">
    <property type="entry name" value="BPM1-6"/>
</dbReference>
<dbReference type="GO" id="GO:0016567">
    <property type="term" value="P:protein ubiquitination"/>
    <property type="evidence" value="ECO:0007669"/>
    <property type="project" value="InterPro"/>
</dbReference>
<dbReference type="CDD" id="cd00121">
    <property type="entry name" value="MATH"/>
    <property type="match status" value="1"/>
</dbReference>
<dbReference type="Gene3D" id="2.60.210.10">
    <property type="entry name" value="Apoptosis, Tumor Necrosis Factor Receptor Associated Protein 2, Chain A"/>
    <property type="match status" value="1"/>
</dbReference>
<dbReference type="InterPro" id="IPR002083">
    <property type="entry name" value="MATH/TRAF_dom"/>
</dbReference>
<accession>N1QTY8</accession>
<organism evidence="1">
    <name type="scientific">Aegilops tauschii</name>
    <name type="common">Tausch's goatgrass</name>
    <name type="synonym">Aegilops squarrosa</name>
    <dbReference type="NCBI Taxonomy" id="37682"/>
    <lineage>
        <taxon>Eukaryota</taxon>
        <taxon>Viridiplantae</taxon>
        <taxon>Streptophyta</taxon>
        <taxon>Embryophyta</taxon>
        <taxon>Tracheophyta</taxon>
        <taxon>Spermatophyta</taxon>
        <taxon>Magnoliopsida</taxon>
        <taxon>Liliopsida</taxon>
        <taxon>Poales</taxon>
        <taxon>Poaceae</taxon>
        <taxon>BOP clade</taxon>
        <taxon>Pooideae</taxon>
        <taxon>Triticodae</taxon>
        <taxon>Triticeae</taxon>
        <taxon>Triticinae</taxon>
        <taxon>Aegilops</taxon>
    </lineage>
</organism>
<name>N1QTY8_AEGTA</name>
<dbReference type="PANTHER" id="PTHR26379:SF458">
    <property type="entry name" value="BTB DOMAIN-CONTAINING PROTEIN"/>
    <property type="match status" value="1"/>
</dbReference>
<evidence type="ECO:0000313" key="1">
    <source>
        <dbReference type="EnsemblPlants" id="EMT01443"/>
    </source>
</evidence>
<dbReference type="PROSITE" id="PS50144">
    <property type="entry name" value="MATH"/>
    <property type="match status" value="1"/>
</dbReference>
<dbReference type="SUPFAM" id="SSF49599">
    <property type="entry name" value="TRAF domain-like"/>
    <property type="match status" value="1"/>
</dbReference>
<dbReference type="EnsemblPlants" id="EMT01443">
    <property type="protein sequence ID" value="EMT01443"/>
    <property type="gene ID" value="F775_43147"/>
</dbReference>
<proteinExistence type="predicted"/>